<accession>A0A251NDP1</accession>
<keyword evidence="1" id="KW-0472">Membrane</keyword>
<protein>
    <submittedName>
        <fullName evidence="2">Uncharacterized protein</fullName>
    </submittedName>
</protein>
<proteinExistence type="predicted"/>
<dbReference type="Proteomes" id="UP000006882">
    <property type="component" value="Chromosome G7"/>
</dbReference>
<evidence type="ECO:0000313" key="2">
    <source>
        <dbReference type="EMBL" id="ONH96394.1"/>
    </source>
</evidence>
<gene>
    <name evidence="2" type="ORF">PRUPE_7G126000</name>
</gene>
<sequence>MTYFHFIEIPPRRHHHLVLIHEKRKKEDEEHMIIFWTILLYLVLFNLHLLATFVARCYRFQTRKLPRSLSLSLVNVLVLTVQTLAKTWFQADRTTCNATFQFHRIF</sequence>
<evidence type="ECO:0000256" key="1">
    <source>
        <dbReference type="SAM" id="Phobius"/>
    </source>
</evidence>
<feature type="transmembrane region" description="Helical" evidence="1">
    <location>
        <begin position="33"/>
        <end position="57"/>
    </location>
</feature>
<name>A0A251NDP1_PRUPE</name>
<keyword evidence="1" id="KW-1133">Transmembrane helix</keyword>
<evidence type="ECO:0000313" key="3">
    <source>
        <dbReference type="Proteomes" id="UP000006882"/>
    </source>
</evidence>
<organism evidence="2 3">
    <name type="scientific">Prunus persica</name>
    <name type="common">Peach</name>
    <name type="synonym">Amygdalus persica</name>
    <dbReference type="NCBI Taxonomy" id="3760"/>
    <lineage>
        <taxon>Eukaryota</taxon>
        <taxon>Viridiplantae</taxon>
        <taxon>Streptophyta</taxon>
        <taxon>Embryophyta</taxon>
        <taxon>Tracheophyta</taxon>
        <taxon>Spermatophyta</taxon>
        <taxon>Magnoliopsida</taxon>
        <taxon>eudicotyledons</taxon>
        <taxon>Gunneridae</taxon>
        <taxon>Pentapetalae</taxon>
        <taxon>rosids</taxon>
        <taxon>fabids</taxon>
        <taxon>Rosales</taxon>
        <taxon>Rosaceae</taxon>
        <taxon>Amygdaloideae</taxon>
        <taxon>Amygdaleae</taxon>
        <taxon>Prunus</taxon>
    </lineage>
</organism>
<keyword evidence="3" id="KW-1185">Reference proteome</keyword>
<dbReference type="EMBL" id="CM007657">
    <property type="protein sequence ID" value="ONH96394.1"/>
    <property type="molecule type" value="Genomic_DNA"/>
</dbReference>
<reference evidence="2 3" key="1">
    <citation type="journal article" date="2013" name="Nat. Genet.">
        <title>The high-quality draft genome of peach (Prunus persica) identifies unique patterns of genetic diversity, domestication and genome evolution.</title>
        <authorList>
            <consortium name="International Peach Genome Initiative"/>
            <person name="Verde I."/>
            <person name="Abbott A.G."/>
            <person name="Scalabrin S."/>
            <person name="Jung S."/>
            <person name="Shu S."/>
            <person name="Marroni F."/>
            <person name="Zhebentyayeva T."/>
            <person name="Dettori M.T."/>
            <person name="Grimwood J."/>
            <person name="Cattonaro F."/>
            <person name="Zuccolo A."/>
            <person name="Rossini L."/>
            <person name="Jenkins J."/>
            <person name="Vendramin E."/>
            <person name="Meisel L.A."/>
            <person name="Decroocq V."/>
            <person name="Sosinski B."/>
            <person name="Prochnik S."/>
            <person name="Mitros T."/>
            <person name="Policriti A."/>
            <person name="Cipriani G."/>
            <person name="Dondini L."/>
            <person name="Ficklin S."/>
            <person name="Goodstein D.M."/>
            <person name="Xuan P."/>
            <person name="Del Fabbro C."/>
            <person name="Aramini V."/>
            <person name="Copetti D."/>
            <person name="Gonzalez S."/>
            <person name="Horner D.S."/>
            <person name="Falchi R."/>
            <person name="Lucas S."/>
            <person name="Mica E."/>
            <person name="Maldonado J."/>
            <person name="Lazzari B."/>
            <person name="Bielenberg D."/>
            <person name="Pirona R."/>
            <person name="Miculan M."/>
            <person name="Barakat A."/>
            <person name="Testolin R."/>
            <person name="Stella A."/>
            <person name="Tartarini S."/>
            <person name="Tonutti P."/>
            <person name="Arus P."/>
            <person name="Orellana A."/>
            <person name="Wells C."/>
            <person name="Main D."/>
            <person name="Vizzotto G."/>
            <person name="Silva H."/>
            <person name="Salamini F."/>
            <person name="Schmutz J."/>
            <person name="Morgante M."/>
            <person name="Rokhsar D.S."/>
        </authorList>
    </citation>
    <scope>NUCLEOTIDE SEQUENCE [LARGE SCALE GENOMIC DNA]</scope>
    <source>
        <strain evidence="3">cv. Nemared</strain>
    </source>
</reference>
<keyword evidence="1" id="KW-0812">Transmembrane</keyword>
<dbReference type="Gramene" id="ONH96394">
    <property type="protein sequence ID" value="ONH96394"/>
    <property type="gene ID" value="PRUPE_7G126000"/>
</dbReference>
<dbReference type="AlphaFoldDB" id="A0A251NDP1"/>